<dbReference type="PANTHER" id="PTHR42951">
    <property type="entry name" value="METALLO-BETA-LACTAMASE DOMAIN-CONTAINING"/>
    <property type="match status" value="1"/>
</dbReference>
<name>A0A512B104_9BACT</name>
<dbReference type="SUPFAM" id="SSF56281">
    <property type="entry name" value="Metallo-hydrolase/oxidoreductase"/>
    <property type="match status" value="1"/>
</dbReference>
<evidence type="ECO:0000256" key="1">
    <source>
        <dbReference type="ARBA" id="ARBA00001526"/>
    </source>
</evidence>
<dbReference type="EC" id="3.5.2.6" evidence="6"/>
<dbReference type="GO" id="GO:0042597">
    <property type="term" value="C:periplasmic space"/>
    <property type="evidence" value="ECO:0007669"/>
    <property type="project" value="UniProtKB-SubCell"/>
</dbReference>
<feature type="chain" id="PRO_5021885041" description="beta-lactamase" evidence="13">
    <location>
        <begin position="19"/>
        <end position="250"/>
    </location>
</feature>
<dbReference type="AlphaFoldDB" id="A0A512B104"/>
<dbReference type="PROSITE" id="PS00744">
    <property type="entry name" value="BETA_LACTAMASE_B_2"/>
    <property type="match status" value="1"/>
</dbReference>
<evidence type="ECO:0000256" key="4">
    <source>
        <dbReference type="ARBA" id="ARBA00005250"/>
    </source>
</evidence>
<evidence type="ECO:0000256" key="10">
    <source>
        <dbReference type="ARBA" id="ARBA00022801"/>
    </source>
</evidence>
<organism evidence="15 16">
    <name type="scientific">Adhaeribacter aerolatus</name>
    <dbReference type="NCBI Taxonomy" id="670289"/>
    <lineage>
        <taxon>Bacteria</taxon>
        <taxon>Pseudomonadati</taxon>
        <taxon>Bacteroidota</taxon>
        <taxon>Cytophagia</taxon>
        <taxon>Cytophagales</taxon>
        <taxon>Hymenobacteraceae</taxon>
        <taxon>Adhaeribacter</taxon>
    </lineage>
</organism>
<evidence type="ECO:0000256" key="6">
    <source>
        <dbReference type="ARBA" id="ARBA00012865"/>
    </source>
</evidence>
<comment type="caution">
    <text evidence="15">The sequence shown here is derived from an EMBL/GenBank/DDBJ whole genome shotgun (WGS) entry which is preliminary data.</text>
</comment>
<gene>
    <name evidence="15" type="primary">bla</name>
    <name evidence="15" type="ORF">AAE02nite_33050</name>
</gene>
<evidence type="ECO:0000256" key="11">
    <source>
        <dbReference type="ARBA" id="ARBA00022833"/>
    </source>
</evidence>
<evidence type="ECO:0000259" key="14">
    <source>
        <dbReference type="SMART" id="SM00849"/>
    </source>
</evidence>
<dbReference type="SMART" id="SM00849">
    <property type="entry name" value="Lactamase_B"/>
    <property type="match status" value="1"/>
</dbReference>
<dbReference type="InterPro" id="IPR001279">
    <property type="entry name" value="Metallo-B-lactamas"/>
</dbReference>
<keyword evidence="8 13" id="KW-0732">Signal</keyword>
<evidence type="ECO:0000313" key="16">
    <source>
        <dbReference type="Proteomes" id="UP000321532"/>
    </source>
</evidence>
<comment type="cofactor">
    <cofactor evidence="2">
        <name>Zn(2+)</name>
        <dbReference type="ChEBI" id="CHEBI:29105"/>
    </cofactor>
</comment>
<evidence type="ECO:0000256" key="5">
    <source>
        <dbReference type="ARBA" id="ARBA00011245"/>
    </source>
</evidence>
<comment type="similarity">
    <text evidence="4">Belongs to the metallo-beta-lactamase superfamily. Class-B beta-lactamase family.</text>
</comment>
<dbReference type="Gene3D" id="3.60.15.10">
    <property type="entry name" value="Ribonuclease Z/Hydroxyacylglutathione hydrolase-like"/>
    <property type="match status" value="1"/>
</dbReference>
<evidence type="ECO:0000313" key="15">
    <source>
        <dbReference type="EMBL" id="GEO05641.1"/>
    </source>
</evidence>
<dbReference type="PROSITE" id="PS51257">
    <property type="entry name" value="PROKAR_LIPOPROTEIN"/>
    <property type="match status" value="1"/>
</dbReference>
<dbReference type="PANTHER" id="PTHR42951:SF4">
    <property type="entry name" value="ACYL-COENZYME A THIOESTERASE MBLAC2"/>
    <property type="match status" value="1"/>
</dbReference>
<dbReference type="Proteomes" id="UP000321532">
    <property type="component" value="Unassembled WGS sequence"/>
</dbReference>
<evidence type="ECO:0000256" key="2">
    <source>
        <dbReference type="ARBA" id="ARBA00001947"/>
    </source>
</evidence>
<dbReference type="InterPro" id="IPR001018">
    <property type="entry name" value="Beta-lactamase_class-B_CS"/>
</dbReference>
<evidence type="ECO:0000256" key="8">
    <source>
        <dbReference type="ARBA" id="ARBA00022729"/>
    </source>
</evidence>
<evidence type="ECO:0000256" key="3">
    <source>
        <dbReference type="ARBA" id="ARBA00004418"/>
    </source>
</evidence>
<keyword evidence="11" id="KW-0862">Zinc</keyword>
<comment type="subcellular location">
    <subcellularLocation>
        <location evidence="3">Periplasm</location>
    </subcellularLocation>
</comment>
<reference evidence="15 16" key="1">
    <citation type="submission" date="2019-07" db="EMBL/GenBank/DDBJ databases">
        <title>Whole genome shotgun sequence of Adhaeribacter aerolatus NBRC 106133.</title>
        <authorList>
            <person name="Hosoyama A."/>
            <person name="Uohara A."/>
            <person name="Ohji S."/>
            <person name="Ichikawa N."/>
        </authorList>
    </citation>
    <scope>NUCLEOTIDE SEQUENCE [LARGE SCALE GENOMIC DNA]</scope>
    <source>
        <strain evidence="15 16">NBRC 106133</strain>
    </source>
</reference>
<dbReference type="GO" id="GO:0008800">
    <property type="term" value="F:beta-lactamase activity"/>
    <property type="evidence" value="ECO:0007669"/>
    <property type="project" value="UniProtKB-EC"/>
</dbReference>
<dbReference type="Pfam" id="PF00753">
    <property type="entry name" value="Lactamase_B"/>
    <property type="match status" value="1"/>
</dbReference>
<accession>A0A512B104</accession>
<keyword evidence="10" id="KW-0378">Hydrolase</keyword>
<protein>
    <recommendedName>
        <fullName evidence="6">beta-lactamase</fullName>
        <ecNumber evidence="6">3.5.2.6</ecNumber>
    </recommendedName>
</protein>
<dbReference type="GO" id="GO:0008270">
    <property type="term" value="F:zinc ion binding"/>
    <property type="evidence" value="ECO:0007669"/>
    <property type="project" value="InterPro"/>
</dbReference>
<keyword evidence="16" id="KW-1185">Reference proteome</keyword>
<comment type="catalytic activity">
    <reaction evidence="1">
        <text>a beta-lactam + H2O = a substituted beta-amino acid</text>
        <dbReference type="Rhea" id="RHEA:20401"/>
        <dbReference type="ChEBI" id="CHEBI:15377"/>
        <dbReference type="ChEBI" id="CHEBI:35627"/>
        <dbReference type="ChEBI" id="CHEBI:140347"/>
        <dbReference type="EC" id="3.5.2.6"/>
    </reaction>
</comment>
<dbReference type="CDD" id="cd16302">
    <property type="entry name" value="CcrA-like_MBL-B1"/>
    <property type="match status" value="1"/>
</dbReference>
<dbReference type="InterPro" id="IPR050855">
    <property type="entry name" value="NDM-1-like"/>
</dbReference>
<keyword evidence="12" id="KW-0046">Antibiotic resistance</keyword>
<keyword evidence="7" id="KW-0479">Metal-binding</keyword>
<sequence>MFMIKYLYLLIFSLGLLACNTGTPTAKSQHYQSAALEIQKVTDHVYRHTSFLNSERFGSVSCNGMVVFNKGEAVIFDAPTDDSAAAELINWVEDKLHCKVKAIIPTHFHSDCLGGLRAFHQRQIPSYAHGLTIEKARFNKEAVPQNGFDTLLTLPVGDKEVYAHFLGEGHTKDNIVGYFPAGRVLFGGCLIKELGAKRGNLVDANVQAWPMTVSRLKEKYPAIKIVVPGHGKPGGTELLDYTIKLFAQNE</sequence>
<dbReference type="GO" id="GO:0017001">
    <property type="term" value="P:antibiotic catabolic process"/>
    <property type="evidence" value="ECO:0007669"/>
    <property type="project" value="InterPro"/>
</dbReference>
<feature type="domain" description="Metallo-beta-lactamase" evidence="14">
    <location>
        <begin position="61"/>
        <end position="230"/>
    </location>
</feature>
<dbReference type="InterPro" id="IPR058199">
    <property type="entry name" value="BlaB//VIM/IMP-1"/>
</dbReference>
<dbReference type="NCBIfam" id="NF033088">
    <property type="entry name" value="bla_subclass_B1"/>
    <property type="match status" value="1"/>
</dbReference>
<dbReference type="EMBL" id="BJYS01000025">
    <property type="protein sequence ID" value="GEO05641.1"/>
    <property type="molecule type" value="Genomic_DNA"/>
</dbReference>
<keyword evidence="9" id="KW-0574">Periplasm</keyword>
<comment type="subunit">
    <text evidence="5">Monomer.</text>
</comment>
<evidence type="ECO:0000256" key="7">
    <source>
        <dbReference type="ARBA" id="ARBA00022723"/>
    </source>
</evidence>
<proteinExistence type="inferred from homology"/>
<evidence type="ECO:0000256" key="9">
    <source>
        <dbReference type="ARBA" id="ARBA00022764"/>
    </source>
</evidence>
<evidence type="ECO:0000256" key="13">
    <source>
        <dbReference type="SAM" id="SignalP"/>
    </source>
</evidence>
<feature type="signal peptide" evidence="13">
    <location>
        <begin position="1"/>
        <end position="18"/>
    </location>
</feature>
<dbReference type="InterPro" id="IPR036866">
    <property type="entry name" value="RibonucZ/Hydroxyglut_hydro"/>
</dbReference>
<evidence type="ECO:0000256" key="12">
    <source>
        <dbReference type="ARBA" id="ARBA00023251"/>
    </source>
</evidence>
<dbReference type="GO" id="GO:0046677">
    <property type="term" value="P:response to antibiotic"/>
    <property type="evidence" value="ECO:0007669"/>
    <property type="project" value="UniProtKB-KW"/>
</dbReference>